<name>A0A6J7MJZ3_9ZZZZ</name>
<evidence type="ECO:0000313" key="2">
    <source>
        <dbReference type="EMBL" id="CAB4978074.1"/>
    </source>
</evidence>
<dbReference type="InterPro" id="IPR036249">
    <property type="entry name" value="Thioredoxin-like_sf"/>
</dbReference>
<dbReference type="AlphaFoldDB" id="A0A6J7MJZ3"/>
<protein>
    <submittedName>
        <fullName evidence="2">Unannotated protein</fullName>
    </submittedName>
</protein>
<evidence type="ECO:0000259" key="1">
    <source>
        <dbReference type="Pfam" id="PF13462"/>
    </source>
</evidence>
<organism evidence="2">
    <name type="scientific">freshwater metagenome</name>
    <dbReference type="NCBI Taxonomy" id="449393"/>
    <lineage>
        <taxon>unclassified sequences</taxon>
        <taxon>metagenomes</taxon>
        <taxon>ecological metagenomes</taxon>
    </lineage>
</organism>
<gene>
    <name evidence="2" type="ORF">UFOPK3954_00364</name>
</gene>
<accession>A0A6J7MJZ3</accession>
<reference evidence="2" key="1">
    <citation type="submission" date="2020-05" db="EMBL/GenBank/DDBJ databases">
        <authorList>
            <person name="Chiriac C."/>
            <person name="Salcher M."/>
            <person name="Ghai R."/>
            <person name="Kavagutti S V."/>
        </authorList>
    </citation>
    <scope>NUCLEOTIDE SEQUENCE</scope>
</reference>
<dbReference type="SUPFAM" id="SSF52833">
    <property type="entry name" value="Thioredoxin-like"/>
    <property type="match status" value="1"/>
</dbReference>
<sequence>MITRVLVALAVVIVAALVALVLRRRTAGTDAPTQAPHIVPTQLDRNDFARPEAPWLVVLFSSASCTTCANVREKALVLASTSVAVDDVEYTARRTLHEKYSIDGVPCLVVADSMGVVKASFLGPVSATDLWAAVADVREPGARPVHACEEHGCGHTDHN</sequence>
<dbReference type="Pfam" id="PF13462">
    <property type="entry name" value="Thioredoxin_4"/>
    <property type="match status" value="1"/>
</dbReference>
<dbReference type="InterPro" id="IPR012336">
    <property type="entry name" value="Thioredoxin-like_fold"/>
</dbReference>
<feature type="domain" description="Thioredoxin-like fold" evidence="1">
    <location>
        <begin position="51"/>
        <end position="101"/>
    </location>
</feature>
<dbReference type="Gene3D" id="3.40.30.10">
    <property type="entry name" value="Glutaredoxin"/>
    <property type="match status" value="1"/>
</dbReference>
<proteinExistence type="predicted"/>
<dbReference type="EMBL" id="CAFBON010000023">
    <property type="protein sequence ID" value="CAB4978074.1"/>
    <property type="molecule type" value="Genomic_DNA"/>
</dbReference>